<dbReference type="GO" id="GO:0009052">
    <property type="term" value="P:pentose-phosphate shunt, non-oxidative branch"/>
    <property type="evidence" value="ECO:0007669"/>
    <property type="project" value="TreeGrafter"/>
</dbReference>
<protein>
    <submittedName>
        <fullName evidence="2">Ribose 5-phosphate isomerase B</fullName>
    </submittedName>
</protein>
<dbReference type="AlphaFoldDB" id="A0A2M8L1E3"/>
<dbReference type="PIRSF" id="PIRSF005384">
    <property type="entry name" value="RpiB_LacA_B"/>
    <property type="match status" value="1"/>
</dbReference>
<organism evidence="2 3">
    <name type="scientific">Candidatus Shapirobacteria bacterium CG10_big_fil_rev_8_21_14_0_10_36_6</name>
    <dbReference type="NCBI Taxonomy" id="1974886"/>
    <lineage>
        <taxon>Bacteria</taxon>
        <taxon>Candidatus Shapironibacteriota</taxon>
    </lineage>
</organism>
<comment type="similarity">
    <text evidence="1">Belongs to the LacAB/RpiB family.</text>
</comment>
<dbReference type="Proteomes" id="UP000229766">
    <property type="component" value="Unassembled WGS sequence"/>
</dbReference>
<gene>
    <name evidence="2" type="ORF">COU93_03105</name>
</gene>
<evidence type="ECO:0000256" key="1">
    <source>
        <dbReference type="ARBA" id="ARBA00008754"/>
    </source>
</evidence>
<dbReference type="Pfam" id="PF02502">
    <property type="entry name" value="LacAB_rpiB"/>
    <property type="match status" value="1"/>
</dbReference>
<evidence type="ECO:0000313" key="2">
    <source>
        <dbReference type="EMBL" id="PJE66668.1"/>
    </source>
</evidence>
<proteinExistence type="inferred from homology"/>
<keyword evidence="2" id="KW-0413">Isomerase</keyword>
<evidence type="ECO:0000313" key="3">
    <source>
        <dbReference type="Proteomes" id="UP000229766"/>
    </source>
</evidence>
<accession>A0A2M8L1E3</accession>
<dbReference type="PANTHER" id="PTHR30345:SF0">
    <property type="entry name" value="DNA DAMAGE-REPAIR_TOLERATION PROTEIN DRT102"/>
    <property type="match status" value="1"/>
</dbReference>
<dbReference type="NCBIfam" id="TIGR00689">
    <property type="entry name" value="rpiB_lacA_lacB"/>
    <property type="match status" value="1"/>
</dbReference>
<dbReference type="InterPro" id="IPR003500">
    <property type="entry name" value="RpiB_LacA_LacB"/>
</dbReference>
<reference evidence="3" key="1">
    <citation type="submission" date="2017-09" db="EMBL/GenBank/DDBJ databases">
        <title>Depth-based differentiation of microbial function through sediment-hosted aquifers and enrichment of novel symbionts in the deep terrestrial subsurface.</title>
        <authorList>
            <person name="Probst A.J."/>
            <person name="Ladd B."/>
            <person name="Jarett J.K."/>
            <person name="Geller-Mcgrath D.E."/>
            <person name="Sieber C.M.K."/>
            <person name="Emerson J.B."/>
            <person name="Anantharaman K."/>
            <person name="Thomas B.C."/>
            <person name="Malmstrom R."/>
            <person name="Stieglmeier M."/>
            <person name="Klingl A."/>
            <person name="Woyke T."/>
            <person name="Ryan C.M."/>
            <person name="Banfield J.F."/>
        </authorList>
    </citation>
    <scope>NUCLEOTIDE SEQUENCE [LARGE SCALE GENOMIC DNA]</scope>
</reference>
<dbReference type="PANTHER" id="PTHR30345">
    <property type="entry name" value="RIBOSE-5-PHOSPHATE ISOMERASE B"/>
    <property type="match status" value="1"/>
</dbReference>
<dbReference type="SUPFAM" id="SSF89623">
    <property type="entry name" value="Ribose/Galactose isomerase RpiB/AlsB"/>
    <property type="match status" value="1"/>
</dbReference>
<dbReference type="GO" id="GO:0019316">
    <property type="term" value="P:D-allose catabolic process"/>
    <property type="evidence" value="ECO:0007669"/>
    <property type="project" value="TreeGrafter"/>
</dbReference>
<dbReference type="GO" id="GO:0004751">
    <property type="term" value="F:ribose-5-phosphate isomerase activity"/>
    <property type="evidence" value="ECO:0007669"/>
    <property type="project" value="TreeGrafter"/>
</dbReference>
<feature type="non-terminal residue" evidence="2">
    <location>
        <position position="130"/>
    </location>
</feature>
<comment type="caution">
    <text evidence="2">The sequence shown here is derived from an EMBL/GenBank/DDBJ whole genome shotgun (WGS) entry which is preliminary data.</text>
</comment>
<sequence length="130" mass="14038">MIYLGADHRGYLLKEKIKELLLSQSQNLTDLGPTKIIPDDDFPIISIKLAETVVKKHGDIGILICGSGAGTCVAANKIIGARATLGFSIKQIKAAKNDDNVNILCLSCNHLDDETNLEIATEFINSIFIA</sequence>
<dbReference type="EMBL" id="PFEI01000169">
    <property type="protein sequence ID" value="PJE66668.1"/>
    <property type="molecule type" value="Genomic_DNA"/>
</dbReference>
<dbReference type="InterPro" id="IPR036569">
    <property type="entry name" value="RpiB_LacA_LacB_sf"/>
</dbReference>
<dbReference type="Gene3D" id="3.40.1400.10">
    <property type="entry name" value="Sugar-phosphate isomerase, RpiB/LacA/LacB"/>
    <property type="match status" value="1"/>
</dbReference>
<name>A0A2M8L1E3_9BACT</name>